<dbReference type="Pfam" id="PF15772">
    <property type="entry name" value="UPF0688"/>
    <property type="match status" value="1"/>
</dbReference>
<gene>
    <name evidence="5" type="ORF">GSTENG00020642001</name>
</gene>
<feature type="region of interest" description="Disordered" evidence="4">
    <location>
        <begin position="1"/>
        <end position="122"/>
    </location>
</feature>
<name>Q4SC72_TETNG</name>
<comment type="subcellular location">
    <subcellularLocation>
        <location evidence="1">Nucleus</location>
    </subcellularLocation>
</comment>
<accession>Q4SC72</accession>
<reference evidence="5" key="1">
    <citation type="journal article" date="2004" name="Nature">
        <title>Genome duplication in the teleost fish Tetraodon nigroviridis reveals the early vertebrate proto-karyotype.</title>
        <authorList>
            <person name="Jaillon O."/>
            <person name="Aury J.-M."/>
            <person name="Brunet F."/>
            <person name="Petit J.-L."/>
            <person name="Stange-Thomann N."/>
            <person name="Mauceli E."/>
            <person name="Bouneau L."/>
            <person name="Fischer C."/>
            <person name="Ozouf-Costaz C."/>
            <person name="Bernot A."/>
            <person name="Nicaud S."/>
            <person name="Jaffe D."/>
            <person name="Fisher S."/>
            <person name="Lutfalla G."/>
            <person name="Dossat C."/>
            <person name="Segurens B."/>
            <person name="Dasilva C."/>
            <person name="Salanoubat M."/>
            <person name="Levy M."/>
            <person name="Boudet N."/>
            <person name="Castellano S."/>
            <person name="Anthouard V."/>
            <person name="Jubin C."/>
            <person name="Castelli V."/>
            <person name="Katinka M."/>
            <person name="Vacherie B."/>
            <person name="Biemont C."/>
            <person name="Skalli Z."/>
            <person name="Cattolico L."/>
            <person name="Poulain J."/>
            <person name="De Berardinis V."/>
            <person name="Cruaud C."/>
            <person name="Duprat S."/>
            <person name="Brottier P."/>
            <person name="Coutanceau J.-P."/>
            <person name="Gouzy J."/>
            <person name="Parra G."/>
            <person name="Lardier G."/>
            <person name="Chapple C."/>
            <person name="McKernan K.J."/>
            <person name="McEwan P."/>
            <person name="Bosak S."/>
            <person name="Kellis M."/>
            <person name="Volff J.-N."/>
            <person name="Guigo R."/>
            <person name="Zody M.C."/>
            <person name="Mesirov J."/>
            <person name="Lindblad-Toh K."/>
            <person name="Birren B."/>
            <person name="Nusbaum C."/>
            <person name="Kahn D."/>
            <person name="Robinson-Rechavi M."/>
            <person name="Laudet V."/>
            <person name="Schachter V."/>
            <person name="Quetier F."/>
            <person name="Saurin W."/>
            <person name="Scarpelli C."/>
            <person name="Wincker P."/>
            <person name="Lander E.S."/>
            <person name="Weissenbach J."/>
            <person name="Roest Crollius H."/>
        </authorList>
    </citation>
    <scope>NUCLEOTIDE SEQUENCE [LARGE SCALE GENOMIC DNA]</scope>
</reference>
<dbReference type="PANTHER" id="PTHR28491">
    <property type="entry name" value="UPF0688 PROTEIN C1ORF174"/>
    <property type="match status" value="1"/>
</dbReference>
<feature type="compositionally biased region" description="Basic residues" evidence="4">
    <location>
        <begin position="148"/>
        <end position="159"/>
    </location>
</feature>
<evidence type="ECO:0000313" key="5">
    <source>
        <dbReference type="EMBL" id="CAG01760.1"/>
    </source>
</evidence>
<dbReference type="InterPro" id="IPR031530">
    <property type="entry name" value="UPF0688"/>
</dbReference>
<comment type="similarity">
    <text evidence="2">Belongs to the UPF0688 family.</text>
</comment>
<proteinExistence type="inferred from homology"/>
<evidence type="ECO:0000256" key="2">
    <source>
        <dbReference type="ARBA" id="ARBA00006634"/>
    </source>
</evidence>
<feature type="compositionally biased region" description="Basic residues" evidence="4">
    <location>
        <begin position="25"/>
        <end position="41"/>
    </location>
</feature>
<dbReference type="KEGG" id="tng:GSTEN00020642G001"/>
<protein>
    <submittedName>
        <fullName evidence="5">(spotted green pufferfish) hypothetical protein</fullName>
    </submittedName>
</protein>
<organism evidence="5">
    <name type="scientific">Tetraodon nigroviridis</name>
    <name type="common">Spotted green pufferfish</name>
    <name type="synonym">Chelonodon nigroviridis</name>
    <dbReference type="NCBI Taxonomy" id="99883"/>
    <lineage>
        <taxon>Eukaryota</taxon>
        <taxon>Metazoa</taxon>
        <taxon>Chordata</taxon>
        <taxon>Craniata</taxon>
        <taxon>Vertebrata</taxon>
        <taxon>Euteleostomi</taxon>
        <taxon>Actinopterygii</taxon>
        <taxon>Neopterygii</taxon>
        <taxon>Teleostei</taxon>
        <taxon>Neoteleostei</taxon>
        <taxon>Acanthomorphata</taxon>
        <taxon>Eupercaria</taxon>
        <taxon>Tetraodontiformes</taxon>
        <taxon>Tetradontoidea</taxon>
        <taxon>Tetraodontidae</taxon>
        <taxon>Tetraodon</taxon>
    </lineage>
</organism>
<comment type="caution">
    <text evidence="5">The sequence shown here is derived from an EMBL/GenBank/DDBJ whole genome shotgun (WGS) entry which is preliminary data.</text>
</comment>
<dbReference type="PANTHER" id="PTHR28491:SF1">
    <property type="entry name" value="UPF0688 PROTEIN C1ORF174"/>
    <property type="match status" value="1"/>
</dbReference>
<keyword evidence="3" id="KW-0539">Nucleus</keyword>
<evidence type="ECO:0000256" key="4">
    <source>
        <dbReference type="SAM" id="MobiDB-lite"/>
    </source>
</evidence>
<sequence>MILEMPGQLSRLKSRRRRPSSEVRRPRKMSARRKRPAKRPKTSPAPAESGNASAHQEGGSPVGCECQQAEGRTRCSASPGPGGREGKENKDWDVCGEDKQPALGTERQDGRGPFFPDDDSNQILPVEHFFGNMDIVQDVPQREPKTSVHAHRESRRRNFYAREDSDDEAAEDFRDP</sequence>
<reference evidence="5" key="2">
    <citation type="submission" date="2004-02" db="EMBL/GenBank/DDBJ databases">
        <authorList>
            <consortium name="Genoscope"/>
            <consortium name="Whitehead Institute Centre for Genome Research"/>
        </authorList>
    </citation>
    <scope>NUCLEOTIDE SEQUENCE</scope>
</reference>
<evidence type="ECO:0000256" key="1">
    <source>
        <dbReference type="ARBA" id="ARBA00004123"/>
    </source>
</evidence>
<feature type="region of interest" description="Disordered" evidence="4">
    <location>
        <begin position="137"/>
        <end position="176"/>
    </location>
</feature>
<dbReference type="GO" id="GO:0005634">
    <property type="term" value="C:nucleus"/>
    <property type="evidence" value="ECO:0007669"/>
    <property type="project" value="UniProtKB-SubCell"/>
</dbReference>
<dbReference type="AlphaFoldDB" id="Q4SC72"/>
<feature type="compositionally biased region" description="Basic and acidic residues" evidence="4">
    <location>
        <begin position="84"/>
        <end position="110"/>
    </location>
</feature>
<evidence type="ECO:0000256" key="3">
    <source>
        <dbReference type="ARBA" id="ARBA00023242"/>
    </source>
</evidence>
<dbReference type="OrthoDB" id="8730115at2759"/>
<dbReference type="EMBL" id="CAAE01014659">
    <property type="protein sequence ID" value="CAG01760.1"/>
    <property type="molecule type" value="Genomic_DNA"/>
</dbReference>